<evidence type="ECO:0000256" key="4">
    <source>
        <dbReference type="ARBA" id="ARBA00022448"/>
    </source>
</evidence>
<feature type="domain" description="Trimeric autotransporter adhesin YadA-like head" evidence="13">
    <location>
        <begin position="704"/>
        <end position="727"/>
    </location>
</feature>
<feature type="domain" description="Trimeric autotransporter adhesin YadA-like stalk" evidence="14">
    <location>
        <begin position="3196"/>
        <end position="3234"/>
    </location>
</feature>
<evidence type="ECO:0000256" key="10">
    <source>
        <dbReference type="ARBA" id="ARBA00023237"/>
    </source>
</evidence>
<protein>
    <submittedName>
        <fullName evidence="15">Haemagglutinin</fullName>
    </submittedName>
</protein>
<keyword evidence="10" id="KW-0998">Cell outer membrane</keyword>
<feature type="domain" description="Trimeric autotransporter adhesin YadA-like stalk" evidence="14">
    <location>
        <begin position="1938"/>
        <end position="1965"/>
    </location>
</feature>
<dbReference type="Pfam" id="PF05658">
    <property type="entry name" value="YadA_head"/>
    <property type="match status" value="14"/>
</dbReference>
<dbReference type="Gene3D" id="2.150.10.10">
    <property type="entry name" value="Serralysin-like metalloprotease, C-terminal"/>
    <property type="match status" value="13"/>
</dbReference>
<dbReference type="GO" id="GO:0009986">
    <property type="term" value="C:cell surface"/>
    <property type="evidence" value="ECO:0007669"/>
    <property type="project" value="UniProtKB-SubCell"/>
</dbReference>
<dbReference type="CDD" id="cd12820">
    <property type="entry name" value="LbR_YadA-like"/>
    <property type="match status" value="2"/>
</dbReference>
<reference evidence="15" key="1">
    <citation type="submission" date="2019-11" db="EMBL/GenBank/DDBJ databases">
        <authorList>
            <person name="Feng L."/>
        </authorList>
    </citation>
    <scope>NUCLEOTIDE SEQUENCE</scope>
    <source>
        <strain evidence="15">VrattiLFYP33</strain>
    </source>
</reference>
<accession>A0A6N3DNC4</accession>
<evidence type="ECO:0000259" key="13">
    <source>
        <dbReference type="Pfam" id="PF05658"/>
    </source>
</evidence>
<keyword evidence="6" id="KW-0812">Transmembrane</keyword>
<feature type="domain" description="Trimeric autotransporter adhesin YadA-like stalk" evidence="14">
    <location>
        <begin position="2892"/>
        <end position="2928"/>
    </location>
</feature>
<dbReference type="InterPro" id="IPR011049">
    <property type="entry name" value="Serralysin-like_metalloprot_C"/>
</dbReference>
<feature type="domain" description="Trimeric autotransporter adhesin YadA-like stalk" evidence="14">
    <location>
        <begin position="2462"/>
        <end position="2496"/>
    </location>
</feature>
<comment type="similarity">
    <text evidence="3">Belongs to the autotransporter-2 (AT-2) (TC 1.B.40) family.</text>
</comment>
<keyword evidence="5" id="KW-1134">Transmembrane beta strand</keyword>
<dbReference type="RefSeq" id="WP_422105927.1">
    <property type="nucleotide sequence ID" value="NZ_CACRUX010000057.1"/>
</dbReference>
<feature type="domain" description="Trimeric autotransporter adhesin YadA-like stalk" evidence="14">
    <location>
        <begin position="78"/>
        <end position="107"/>
    </location>
</feature>
<dbReference type="InterPro" id="IPR008640">
    <property type="entry name" value="Adhesin_Head_dom"/>
</dbReference>
<dbReference type="GO" id="GO:0009279">
    <property type="term" value="C:cell outer membrane"/>
    <property type="evidence" value="ECO:0007669"/>
    <property type="project" value="UniProtKB-SubCell"/>
</dbReference>
<feature type="domain" description="Trimeric autotransporter adhesin YadA-like stalk" evidence="14">
    <location>
        <begin position="1134"/>
        <end position="1163"/>
    </location>
</feature>
<feature type="coiled-coil region" evidence="11">
    <location>
        <begin position="3346"/>
        <end position="3380"/>
    </location>
</feature>
<feature type="domain" description="Trimeric autotransporter adhesin YadA-like head" evidence="13">
    <location>
        <begin position="1279"/>
        <end position="1304"/>
    </location>
</feature>
<dbReference type="SUPFAM" id="SSF101967">
    <property type="entry name" value="Adhesin YadA, collagen-binding domain"/>
    <property type="match status" value="8"/>
</dbReference>
<feature type="domain" description="Trimeric autotransporter adhesin YadA-like C-terminal membrane anchor" evidence="12">
    <location>
        <begin position="3262"/>
        <end position="3312"/>
    </location>
</feature>
<dbReference type="EMBL" id="CACRUX010000057">
    <property type="protein sequence ID" value="VYU27313.1"/>
    <property type="molecule type" value="Genomic_DNA"/>
</dbReference>
<organism evidence="15">
    <name type="scientific">Veillonella ratti</name>
    <dbReference type="NCBI Taxonomy" id="103892"/>
    <lineage>
        <taxon>Bacteria</taxon>
        <taxon>Bacillati</taxon>
        <taxon>Bacillota</taxon>
        <taxon>Negativicutes</taxon>
        <taxon>Veillonellales</taxon>
        <taxon>Veillonellaceae</taxon>
        <taxon>Veillonella</taxon>
    </lineage>
</organism>
<evidence type="ECO:0000256" key="11">
    <source>
        <dbReference type="SAM" id="Coils"/>
    </source>
</evidence>
<evidence type="ECO:0000313" key="15">
    <source>
        <dbReference type="EMBL" id="VYU27313.1"/>
    </source>
</evidence>
<evidence type="ECO:0000256" key="1">
    <source>
        <dbReference type="ARBA" id="ARBA00004241"/>
    </source>
</evidence>
<dbReference type="GO" id="GO:0015031">
    <property type="term" value="P:protein transport"/>
    <property type="evidence" value="ECO:0007669"/>
    <property type="project" value="UniProtKB-KW"/>
</dbReference>
<dbReference type="Gene3D" id="2.20.70.140">
    <property type="match status" value="1"/>
</dbReference>
<feature type="domain" description="Trimeric autotransporter adhesin YadA-like stalk" evidence="14">
    <location>
        <begin position="2259"/>
        <end position="2299"/>
    </location>
</feature>
<evidence type="ECO:0000259" key="14">
    <source>
        <dbReference type="Pfam" id="PF05662"/>
    </source>
</evidence>
<feature type="coiled-coil region" evidence="11">
    <location>
        <begin position="1704"/>
        <end position="1731"/>
    </location>
</feature>
<feature type="domain" description="Trimeric autotransporter adhesin YadA-like head" evidence="13">
    <location>
        <begin position="532"/>
        <end position="551"/>
    </location>
</feature>
<sequence length="3380" mass="342558">MATTVSNATILGHNANATVDNGVALGSNSLANVDYGVAGYDPSTKAASTDTSATWKSTLGAVSVGVLGSDGTATATRQITGVAAGVKDTDAVNVAQLMAVAGNSSGGSSVHFFQVNSGTSGTNYNNDGAKGIDSIAIGKASTAADNSIAIGNGASVSDSNGGKGSGDIVIGNGAKINNYVDQSASIAIGQNAQIDNMAGMQEFMFGLGQTNYNIVDRPGGGMAFIPEDPSKVATGIAIGENTFVRTGGLMIGTHNYRGTLGDVDVDSANIRATGVNVNSTTLGTNSYNSGAFATIVGSYSIASGNYASGGDENNAGKNLGTTIVGSLNSVESSTAENTTSGVANSVVGFANRTFNSNGSLIFGAGNEITNSVSKIEGVDISLDGSAKDLQTGLIEGIKNANSGGSTLAIGGGNKADYTQQSALVGVNNTLEGTEDSVAQYNALTGFNNTATGVTNVTVTGSNNTVSGSTSIVNLGNENAVADSNNTILLGDNRTVTGSDNSVILGRANKETTTALRAAADTTLTTTADNVVVMGYNANATVDDGVALGSNSVASVNKGVDGYNPSTKELSGTAWTSTIGSVSVGDAANDITRQITGVAAGTADTDAVNVAQLKANKVTVTAGDNVTLTTTTGTDGSTDYKIASTDKNIYLTSAAFDNGTLTLTQTEGTPITVSGLATAAQVEANKIHYFQVNSAANGTNYNNGATGTDAIAIGKSSTSGANSIAIGQSTTAANNSIAIGKASISDSNGKKGSGDIAIGNGANINNYVDQSGSIAIGQNAKIENMSGMQEYLFSMGQTTFTAGNWLGTLQIPNDPSKEATGIAIGENTYARTGSLMVGSHNYRGLLGDVTVDSADTKAQGVNINSTTLGTNSYNGGAFATITGAYSIASSNYNGGGFSSSAGKNFGATIMGSLNSIESATASNSSGIANSVVGVANRTFNSNGSLIFGAGNEITNSITTIAAPSSAGDSAKALQTTLMNSIKSSNSGGSTLAIGGGNKADYTQQSALLGVNNTLTGASDNISQYNYITGFKNTGTNVDNVTIIGTNRTVSDAANSVVIGSADSVMTSSASDAVTIGRNANTTIDGGVALGSNSVASVDKGVDGYNPSTKALTGSTWTSTVGSVSVGDAANDITRQITGVAAGTQDTDAVNVAQLKANKVTLKQGENVTITTDVADDGATTYTIKSTDTNTVLAKGEVTYVGADGTLVLTDSDNNPITVTGLKNTYLTGASLENNTLTLTQNEGAPITVTGIATTAELAANKVKYFSVKSELAANQNNDGAKGTNSIAIGPNAVAQRENGIALGTNVYSGGKGSIVIGSDAKVSENIALDGSIVIGKGAVAFTGGGEQEALLGMDPTNWPKRGSGGYDNPTDASRVATSIVIGTNAFGRTGSIDIGDRVYRGTMGGKQITDNNTSFHVNQTTLGTNTYNKGLFSTMMGSYSIATGGFDGSGRLNTGAYGAQNFGATVLGSLNSVRSNEKLPEFFGVPIGSSYQGIANTIVGLGNITDNTNGSLVFGAGNKITNSITSISMPTSGADSVDAMVDKLQTVIKDSKSGGATLAIGGANTADYTRTSSIIGVNNTLKGTSSNISQFNALTGYHNTATNVDNVTVTGSNNTVKDTTTAVVIGDNRTLTGVNNNVVIGSADSALETTVSDAVAVGRNANVTIKGGVALGANSVARTDKGVVGYDPSGRITDADSILGSNTQYQSLQTEVTDAQTTVNDLTAKAAEYQANIDMIVSMYPDNSYEQDAGYQGIKASLESTQAQLATAQADLDSKQSALAEAGKALYTWQSTAGSVSVGDVSKGITRQITDVAAGTADTDAVNVAQLKQVAEAAEDAGKTTLNFTGDDTTATIARGNGQTLNITGGATATDADGNSLLTDNNIGVVKDGDNALKVQLAKDLTGLNSVKVGNAVTLGTTGLIITNGPSVTTTGIDAGSKKITNVVAGTDDTDAVNVSQLNSAIKGAKHTEVTLNGDAPTAGANGALGEYIGSSNLTMAVQDVDGQKVYDLKMSKDLVAGTKPGADGKNGEAGSITIIGEPGKDGADGKNTSANITVKDGKNGLDGTDGITRIVYKDEDGTDHEIATMDDGLNFTGDTENVTIAKKLNETLSITGGITKADQLTTEDNIGVVASDSGLKVRLAKDLQDLNSVRIGGTTENGKGIYIANQSVSTSKGNAEEGTIASAEDALSLGSYANASKDTAVALGAYAKTDRGAGELFGYVPGLTGDELTKFQTDNAGSVIWNSNRGAVSVGIKGKETRQITNVAAGTEDTDAVNIAQLKAIDSKVDANKISYFSVNSSTESNKDNDGATGVESIAIGGGAKAKHYQSIAIGGFTEAANIDSIAIGYLASATEMADNGVSIGRETRNTVPNGIALGSYSVADRRENILSYDPLTETNFNFTPEMQTALDAWNAAAAVYYQNPTPENAQAAKDAGMKYRLMVAPWMAGMGSLSLGNGEEGLTRQITNVAAGTIDTDAVNIAQLKAAKVEVLAGTNISSIDKDTSAGYTQYKVNAKDTITDSATLSGDTITFTRNDGTTYKVSGLASTSALDTNKTRYFSVNSTDAGNRGNDGATGAGALAAGVNAKATKSADTAIGNGSSASGSWSIAAGAGSNASGTVAVAMGYGATAAANQSVAIGYSAKVTRNDSIAIGRETQANELNTVAIGLQTKANGNQSMALGYGALTERSANNGLAIGVSAYVGPIRSTDPVQGVPGNSTSVVDDDTVVEAGKEQMNSIALGNSAKAFGYQTTALGAGAEAHDTNSLAVGIMAIGKGNYATALGKQAYANGNEATALGHWARAYGDNAIAIGSYAITNTLDGTGTVNNGIAIGQKARVASNNSVALGQNSLAYIPDSVKTEAYLTNEAFAAENGVVSVGNAEYTIGDDTVAANRRRITNVAGGADDYDAVNVAQHKELSSKLTQEATNSKLSSGKNITINTTTDDNGVKTNTIDLNDKITLNNAAAPGQQVVVDGTTSNITAGTGNNQVVVNGSNGQVTIGAQGSQLTIGKQGDTAKDKEGNLINPDKTGHYITGLDNTTWKPETNGIVENRAATEGQLRDAVNNIGTQIGDINTDIEAIQNAKREFISDTEEKIEVGNAETLSITGGAMEPLTEGNIGVVNDGTKGFIVKLSSKLSGLERVTVGSGDTATVIGTDSVTTTELVTGNTTVNTDGVTIKTTDAAKSDIKLTSDTISMGKNQIHDVVAGEAETDAVNVGQLNSAVTNIGSNMNYLGNQINKLDNRVNRVGAGAAALAALHPLDYNPTTRWEFAAGVGNYKGANAVAVGAFYRPHSDMMFSLGSSFGGGENMVNAGVTWRVGAGQTTNYGSSQAMAQEIDSLRSVVNDQQSMIQSQNQKLDTQSAQLEEQKQRIEELTQLVNSLVNK</sequence>
<feature type="domain" description="Trimeric autotransporter adhesin YadA-like stalk" evidence="14">
    <location>
        <begin position="1807"/>
        <end position="1847"/>
    </location>
</feature>
<dbReference type="SUPFAM" id="SSF54523">
    <property type="entry name" value="Pili subunits"/>
    <property type="match status" value="1"/>
</dbReference>
<feature type="domain" description="Trimeric autotransporter adhesin YadA-like head" evidence="13">
    <location>
        <begin position="2308"/>
        <end position="2332"/>
    </location>
</feature>
<feature type="domain" description="Trimeric autotransporter adhesin YadA-like head" evidence="13">
    <location>
        <begin position="2824"/>
        <end position="2846"/>
    </location>
</feature>
<feature type="domain" description="Trimeric autotransporter adhesin YadA-like head" evidence="13">
    <location>
        <begin position="1652"/>
        <end position="1674"/>
    </location>
</feature>
<feature type="domain" description="Trimeric autotransporter adhesin YadA-like head" evidence="13">
    <location>
        <begin position="129"/>
        <end position="154"/>
    </location>
</feature>
<feature type="domain" description="Trimeric autotransporter adhesin YadA-like head" evidence="13">
    <location>
        <begin position="2658"/>
        <end position="2681"/>
    </location>
</feature>
<dbReference type="InterPro" id="IPR005594">
    <property type="entry name" value="YadA_C"/>
</dbReference>
<gene>
    <name evidence="15" type="ORF">VRLFYP33_01608</name>
</gene>
<keyword evidence="11" id="KW-0175">Coiled coil</keyword>
<comment type="subcellular location">
    <subcellularLocation>
        <location evidence="2">Cell outer membrane</location>
    </subcellularLocation>
    <subcellularLocation>
        <location evidence="1">Cell surface</location>
    </subcellularLocation>
</comment>
<evidence type="ECO:0000256" key="3">
    <source>
        <dbReference type="ARBA" id="ARBA00005848"/>
    </source>
</evidence>
<feature type="domain" description="Trimeric autotransporter adhesin YadA-like head" evidence="13">
    <location>
        <begin position="2181"/>
        <end position="2207"/>
    </location>
</feature>
<dbReference type="InterPro" id="IPR045584">
    <property type="entry name" value="Pilin-like"/>
</dbReference>
<dbReference type="Pfam" id="PF03895">
    <property type="entry name" value="YadA_anchor"/>
    <property type="match status" value="1"/>
</dbReference>
<feature type="domain" description="Trimeric autotransporter adhesin YadA-like head" evidence="13">
    <location>
        <begin position="2629"/>
        <end position="2651"/>
    </location>
</feature>
<dbReference type="Gene3D" id="6.10.250.2040">
    <property type="match status" value="2"/>
</dbReference>
<evidence type="ECO:0000256" key="6">
    <source>
        <dbReference type="ARBA" id="ARBA00022692"/>
    </source>
</evidence>
<dbReference type="Gene3D" id="3.30.1300.30">
    <property type="entry name" value="GSPII I/J protein-like"/>
    <property type="match status" value="1"/>
</dbReference>
<dbReference type="Pfam" id="PF05662">
    <property type="entry name" value="YadA_stalk"/>
    <property type="match status" value="9"/>
</dbReference>
<evidence type="ECO:0000259" key="12">
    <source>
        <dbReference type="Pfam" id="PF03895"/>
    </source>
</evidence>
<evidence type="ECO:0000256" key="2">
    <source>
        <dbReference type="ARBA" id="ARBA00004442"/>
    </source>
</evidence>
<evidence type="ECO:0000256" key="8">
    <source>
        <dbReference type="ARBA" id="ARBA00022927"/>
    </source>
</evidence>
<dbReference type="InterPro" id="IPR008635">
    <property type="entry name" value="Coiled_stalk_dom"/>
</dbReference>
<evidence type="ECO:0000256" key="5">
    <source>
        <dbReference type="ARBA" id="ARBA00022452"/>
    </source>
</evidence>
<feature type="domain" description="Trimeric autotransporter adhesin YadA-like head" evidence="13">
    <location>
        <begin position="11"/>
        <end position="29"/>
    </location>
</feature>
<feature type="domain" description="Trimeric autotransporter adhesin YadA-like head" evidence="13">
    <location>
        <begin position="2785"/>
        <end position="2811"/>
    </location>
</feature>
<feature type="domain" description="Trimeric autotransporter adhesin YadA-like head" evidence="13">
    <location>
        <begin position="2338"/>
        <end position="2362"/>
    </location>
</feature>
<feature type="domain" description="Trimeric autotransporter adhesin YadA-like head" evidence="13">
    <location>
        <begin position="2733"/>
        <end position="2755"/>
    </location>
</feature>
<evidence type="ECO:0000256" key="7">
    <source>
        <dbReference type="ARBA" id="ARBA00022729"/>
    </source>
</evidence>
<name>A0A6N3DNC4_9FIRM</name>
<feature type="domain" description="Trimeric autotransporter adhesin YadA-like stalk" evidence="14">
    <location>
        <begin position="593"/>
        <end position="630"/>
    </location>
</feature>
<evidence type="ECO:0000256" key="9">
    <source>
        <dbReference type="ARBA" id="ARBA00023136"/>
    </source>
</evidence>
<keyword evidence="4" id="KW-0813">Transport</keyword>
<keyword evidence="9" id="KW-0472">Membrane</keyword>
<keyword evidence="8" id="KW-0653">Protein transport</keyword>
<proteinExistence type="inferred from homology"/>
<keyword evidence="7" id="KW-0732">Signal</keyword>